<feature type="domain" description="EamA" evidence="7">
    <location>
        <begin position="6"/>
        <end position="138"/>
    </location>
</feature>
<evidence type="ECO:0000313" key="9">
    <source>
        <dbReference type="Proteomes" id="UP000199682"/>
    </source>
</evidence>
<dbReference type="GO" id="GO:0016020">
    <property type="term" value="C:membrane"/>
    <property type="evidence" value="ECO:0007669"/>
    <property type="project" value="UniProtKB-SubCell"/>
</dbReference>
<feature type="transmembrane region" description="Helical" evidence="6">
    <location>
        <begin position="122"/>
        <end position="143"/>
    </location>
</feature>
<dbReference type="Pfam" id="PF00892">
    <property type="entry name" value="EamA"/>
    <property type="match status" value="2"/>
</dbReference>
<dbReference type="AlphaFoldDB" id="A0A1G9MPG0"/>
<organism evidence="8 9">
    <name type="scientific">Lentzea albidocapillata subsp. violacea</name>
    <dbReference type="NCBI Taxonomy" id="128104"/>
    <lineage>
        <taxon>Bacteria</taxon>
        <taxon>Bacillati</taxon>
        <taxon>Actinomycetota</taxon>
        <taxon>Actinomycetes</taxon>
        <taxon>Pseudonocardiales</taxon>
        <taxon>Pseudonocardiaceae</taxon>
        <taxon>Lentzea</taxon>
    </lineage>
</organism>
<evidence type="ECO:0000256" key="1">
    <source>
        <dbReference type="ARBA" id="ARBA00004141"/>
    </source>
</evidence>
<evidence type="ECO:0000313" key="8">
    <source>
        <dbReference type="EMBL" id="SDL75994.1"/>
    </source>
</evidence>
<comment type="subcellular location">
    <subcellularLocation>
        <location evidence="1">Membrane</location>
        <topology evidence="1">Multi-pass membrane protein</topology>
    </subcellularLocation>
</comment>
<evidence type="ECO:0000256" key="3">
    <source>
        <dbReference type="ARBA" id="ARBA00022692"/>
    </source>
</evidence>
<dbReference type="InterPro" id="IPR037185">
    <property type="entry name" value="EmrE-like"/>
</dbReference>
<proteinExistence type="inferred from homology"/>
<dbReference type="RefSeq" id="WP_090009991.1">
    <property type="nucleotide sequence ID" value="NZ_FNET01000013.1"/>
</dbReference>
<evidence type="ECO:0000256" key="4">
    <source>
        <dbReference type="ARBA" id="ARBA00022989"/>
    </source>
</evidence>
<feature type="transmembrane region" description="Helical" evidence="6">
    <location>
        <begin position="181"/>
        <end position="203"/>
    </location>
</feature>
<evidence type="ECO:0000256" key="6">
    <source>
        <dbReference type="SAM" id="Phobius"/>
    </source>
</evidence>
<dbReference type="PANTHER" id="PTHR32322">
    <property type="entry name" value="INNER MEMBRANE TRANSPORTER"/>
    <property type="match status" value="1"/>
</dbReference>
<feature type="transmembrane region" description="Helical" evidence="6">
    <location>
        <begin position="149"/>
        <end position="169"/>
    </location>
</feature>
<dbReference type="EMBL" id="FNET01000013">
    <property type="protein sequence ID" value="SDL75994.1"/>
    <property type="molecule type" value="Genomic_DNA"/>
</dbReference>
<dbReference type="SUPFAM" id="SSF103481">
    <property type="entry name" value="Multidrug resistance efflux transporter EmrE"/>
    <property type="match status" value="2"/>
</dbReference>
<reference evidence="9" key="1">
    <citation type="submission" date="2016-10" db="EMBL/GenBank/DDBJ databases">
        <authorList>
            <person name="Varghese N."/>
            <person name="Submissions S."/>
        </authorList>
    </citation>
    <scope>NUCLEOTIDE SEQUENCE [LARGE SCALE GENOMIC DNA]</scope>
    <source>
        <strain evidence="9">DSM 44796</strain>
    </source>
</reference>
<protein>
    <submittedName>
        <fullName evidence="8">Permease of the drug/metabolite transporter (DMT) superfamily</fullName>
    </submittedName>
</protein>
<sequence>MRGKVMLQFVLLALAWGASFLFIKVALDGLSPAQVVLGRLVAGAAALVVIAAVTRQSLPRDPVVWLHLAVVAILLCVVPFLLFAWAGQHVDSGLASIYNATTPLMTMIVALAVLPDERLTRTSLVGLAVGFAGVVVVLAPWRGATGSSIAAQTACLLATFCYGVAFVYVRRFVSPLRLPAVAVTTVQVGIGALIMLLAAPFIATAPAHLSWPVVLSVTALGVVGTGLAYVWNTNVVADWGATKASTVTYLTPIVGVSLGVAVLGERLSWSEPVGALIVLVGMALLQNRAKTSVSASGIAQVHVSQPTVPPSRSGSG</sequence>
<feature type="domain" description="EamA" evidence="7">
    <location>
        <begin position="154"/>
        <end position="285"/>
    </location>
</feature>
<dbReference type="Proteomes" id="UP000199682">
    <property type="component" value="Unassembled WGS sequence"/>
</dbReference>
<feature type="transmembrane region" description="Helical" evidence="6">
    <location>
        <begin position="244"/>
        <end position="263"/>
    </location>
</feature>
<comment type="similarity">
    <text evidence="2">Belongs to the EamA transporter family.</text>
</comment>
<dbReference type="InterPro" id="IPR050638">
    <property type="entry name" value="AA-Vitamin_Transporters"/>
</dbReference>
<evidence type="ECO:0000259" key="7">
    <source>
        <dbReference type="Pfam" id="PF00892"/>
    </source>
</evidence>
<keyword evidence="3 6" id="KW-0812">Transmembrane</keyword>
<name>A0A1G9MPG0_9PSEU</name>
<feature type="transmembrane region" description="Helical" evidence="6">
    <location>
        <begin position="209"/>
        <end position="232"/>
    </location>
</feature>
<feature type="transmembrane region" description="Helical" evidence="6">
    <location>
        <begin position="33"/>
        <end position="53"/>
    </location>
</feature>
<evidence type="ECO:0000256" key="2">
    <source>
        <dbReference type="ARBA" id="ARBA00007362"/>
    </source>
</evidence>
<evidence type="ECO:0000256" key="5">
    <source>
        <dbReference type="ARBA" id="ARBA00023136"/>
    </source>
</evidence>
<feature type="transmembrane region" description="Helical" evidence="6">
    <location>
        <begin position="65"/>
        <end position="85"/>
    </location>
</feature>
<dbReference type="InterPro" id="IPR000620">
    <property type="entry name" value="EamA_dom"/>
</dbReference>
<keyword evidence="5 6" id="KW-0472">Membrane</keyword>
<gene>
    <name evidence="8" type="ORF">SAMN04488074_11391</name>
</gene>
<feature type="transmembrane region" description="Helical" evidence="6">
    <location>
        <begin position="7"/>
        <end position="27"/>
    </location>
</feature>
<keyword evidence="4 6" id="KW-1133">Transmembrane helix</keyword>
<accession>A0A1G9MPG0</accession>
<dbReference type="PANTHER" id="PTHR32322:SF9">
    <property type="entry name" value="AMINO-ACID METABOLITE EFFLUX PUMP-RELATED"/>
    <property type="match status" value="1"/>
</dbReference>
<feature type="transmembrane region" description="Helical" evidence="6">
    <location>
        <begin position="97"/>
        <end position="115"/>
    </location>
</feature>